<feature type="transmembrane region" description="Helical" evidence="6">
    <location>
        <begin position="114"/>
        <end position="143"/>
    </location>
</feature>
<dbReference type="PANTHER" id="PTHR24421:SF10">
    <property type="entry name" value="NITRATE_NITRITE SENSOR PROTEIN NARQ"/>
    <property type="match status" value="1"/>
</dbReference>
<protein>
    <recommendedName>
        <fullName evidence="2">histidine kinase</fullName>
        <ecNumber evidence="2">2.7.13.3</ecNumber>
    </recommendedName>
</protein>
<dbReference type="AlphaFoldDB" id="A0A923E1U5"/>
<keyword evidence="4 7" id="KW-0418">Kinase</keyword>
<feature type="transmembrane region" description="Helical" evidence="6">
    <location>
        <begin position="150"/>
        <end position="167"/>
    </location>
</feature>
<gene>
    <name evidence="7" type="ORF">HD592_000971</name>
</gene>
<dbReference type="SUPFAM" id="SSF55874">
    <property type="entry name" value="ATPase domain of HSP90 chaperone/DNA topoisomerase II/histidine kinase"/>
    <property type="match status" value="1"/>
</dbReference>
<comment type="caution">
    <text evidence="7">The sequence shown here is derived from an EMBL/GenBank/DDBJ whole genome shotgun (WGS) entry which is preliminary data.</text>
</comment>
<dbReference type="EC" id="2.7.13.3" evidence="2"/>
<dbReference type="GO" id="GO:0000160">
    <property type="term" value="P:phosphorelay signal transduction system"/>
    <property type="evidence" value="ECO:0007669"/>
    <property type="project" value="UniProtKB-KW"/>
</dbReference>
<evidence type="ECO:0000256" key="2">
    <source>
        <dbReference type="ARBA" id="ARBA00012438"/>
    </source>
</evidence>
<evidence type="ECO:0000256" key="1">
    <source>
        <dbReference type="ARBA" id="ARBA00000085"/>
    </source>
</evidence>
<keyword evidence="3" id="KW-0808">Transferase</keyword>
<dbReference type="InterPro" id="IPR036890">
    <property type="entry name" value="HATPase_C_sf"/>
</dbReference>
<proteinExistence type="predicted"/>
<dbReference type="PANTHER" id="PTHR24421">
    <property type="entry name" value="NITRATE/NITRITE SENSOR PROTEIN NARX-RELATED"/>
    <property type="match status" value="1"/>
</dbReference>
<evidence type="ECO:0000313" key="7">
    <source>
        <dbReference type="EMBL" id="MBB6334406.1"/>
    </source>
</evidence>
<dbReference type="Gene3D" id="3.30.565.10">
    <property type="entry name" value="Histidine kinase-like ATPase, C-terminal domain"/>
    <property type="match status" value="1"/>
</dbReference>
<keyword evidence="8" id="KW-1185">Reference proteome</keyword>
<dbReference type="GO" id="GO:0004673">
    <property type="term" value="F:protein histidine kinase activity"/>
    <property type="evidence" value="ECO:0007669"/>
    <property type="project" value="UniProtKB-EC"/>
</dbReference>
<dbReference type="Proteomes" id="UP000617426">
    <property type="component" value="Unassembled WGS sequence"/>
</dbReference>
<evidence type="ECO:0000256" key="6">
    <source>
        <dbReference type="SAM" id="Phobius"/>
    </source>
</evidence>
<evidence type="ECO:0000256" key="5">
    <source>
        <dbReference type="ARBA" id="ARBA00023012"/>
    </source>
</evidence>
<dbReference type="RefSeq" id="WP_184452328.1">
    <property type="nucleotide sequence ID" value="NZ_JACHMK010000001.1"/>
</dbReference>
<dbReference type="EMBL" id="JACHMK010000001">
    <property type="protein sequence ID" value="MBB6334406.1"/>
    <property type="molecule type" value="Genomic_DNA"/>
</dbReference>
<feature type="transmembrane region" description="Helical" evidence="6">
    <location>
        <begin position="62"/>
        <end position="80"/>
    </location>
</feature>
<keyword evidence="6" id="KW-0812">Transmembrane</keyword>
<accession>A0A923E1U5</accession>
<feature type="transmembrane region" description="Helical" evidence="6">
    <location>
        <begin position="173"/>
        <end position="197"/>
    </location>
</feature>
<name>A0A923E1U5_9ACTO</name>
<feature type="transmembrane region" description="Helical" evidence="6">
    <location>
        <begin position="87"/>
        <end position="108"/>
    </location>
</feature>
<reference evidence="7" key="1">
    <citation type="submission" date="2020-08" db="EMBL/GenBank/DDBJ databases">
        <title>Sequencing the genomes of 1000 actinobacteria strains.</title>
        <authorList>
            <person name="Klenk H.-P."/>
        </authorList>
    </citation>
    <scope>NUCLEOTIDE SEQUENCE</scope>
    <source>
        <strain evidence="7">DSM 10695</strain>
    </source>
</reference>
<evidence type="ECO:0000256" key="4">
    <source>
        <dbReference type="ARBA" id="ARBA00022777"/>
    </source>
</evidence>
<keyword evidence="5" id="KW-0902">Two-component regulatory system</keyword>
<evidence type="ECO:0000256" key="3">
    <source>
        <dbReference type="ARBA" id="ARBA00022679"/>
    </source>
</evidence>
<organism evidence="7 8">
    <name type="scientific">Schaalia hyovaginalis</name>
    <dbReference type="NCBI Taxonomy" id="29316"/>
    <lineage>
        <taxon>Bacteria</taxon>
        <taxon>Bacillati</taxon>
        <taxon>Actinomycetota</taxon>
        <taxon>Actinomycetes</taxon>
        <taxon>Actinomycetales</taxon>
        <taxon>Actinomycetaceae</taxon>
        <taxon>Schaalia</taxon>
    </lineage>
</organism>
<sequence length="425" mass="46065">MRCVDFAVRQRVASIGRRILATPTVLPGVSELPRMPRQSVNVGLSRGRPGRWTVSSANARHIIYPIVASAFFGFDVTTWINDASAPLTDVAASAVIAAMTILAAWRSVVGSAGIVLVSCLVIVSPFGLFGSILTPFLIVLAIAEQISRRQFALATISAFLLAGAYLLDPTVRSTWALMMAVVFQLLLAIPLGLAMLFHDRQVDALEREVAEVAKRTRAQLALALHDTAITDLTRALVITRTLRSRANEPRTSDIGAVEESIVAALRSLRQTAKIVDSSAKDEMSSVCKVVREMSNRLTIRHLAVECSCADDTTLNRTLGDVGYRFVQLFLKEALINCLKYADEGTTIVISSEESDSRIEVFVRSVAVEGSDARNAEEYSSGLGIAGIRTRARALGGDISAGKVLGYWMISLHLPRIREPGGERDE</sequence>
<comment type="catalytic activity">
    <reaction evidence="1">
        <text>ATP + protein L-histidine = ADP + protein N-phospho-L-histidine.</text>
        <dbReference type="EC" id="2.7.13.3"/>
    </reaction>
</comment>
<keyword evidence="6" id="KW-1133">Transmembrane helix</keyword>
<keyword evidence="6" id="KW-0472">Membrane</keyword>
<evidence type="ECO:0000313" key="8">
    <source>
        <dbReference type="Proteomes" id="UP000617426"/>
    </source>
</evidence>
<dbReference type="InterPro" id="IPR050482">
    <property type="entry name" value="Sensor_HK_TwoCompSys"/>
</dbReference>